<keyword evidence="3" id="KW-1185">Reference proteome</keyword>
<evidence type="ECO:0000313" key="3">
    <source>
        <dbReference type="Proteomes" id="UP000215896"/>
    </source>
</evidence>
<dbReference type="InterPro" id="IPR032710">
    <property type="entry name" value="NTF2-like_dom_sf"/>
</dbReference>
<evidence type="ECO:0000313" key="2">
    <source>
        <dbReference type="EMBL" id="OYO17349.1"/>
    </source>
</evidence>
<dbReference type="SUPFAM" id="SSF54427">
    <property type="entry name" value="NTF2-like"/>
    <property type="match status" value="1"/>
</dbReference>
<evidence type="ECO:0000259" key="1">
    <source>
        <dbReference type="Pfam" id="PF12680"/>
    </source>
</evidence>
<dbReference type="Gene3D" id="3.10.450.50">
    <property type="match status" value="1"/>
</dbReference>
<reference evidence="2 3" key="1">
    <citation type="submission" date="2017-07" db="EMBL/GenBank/DDBJ databases">
        <title>Draft whole genome sequences of clinical Proprionibacteriaceae strains.</title>
        <authorList>
            <person name="Bernier A.-M."/>
            <person name="Bernard K."/>
            <person name="Domingo M.-C."/>
        </authorList>
    </citation>
    <scope>NUCLEOTIDE SEQUENCE [LARGE SCALE GENOMIC DNA]</scope>
    <source>
        <strain evidence="2 3">NML 030167</strain>
    </source>
</reference>
<dbReference type="AlphaFoldDB" id="A0A255GNH0"/>
<dbReference type="RefSeq" id="WP_094356979.1">
    <property type="nucleotide sequence ID" value="NZ_NMVK01000009.1"/>
</dbReference>
<sequence length="179" mass="20146">MTINEDEVLPGPIDTSTMTRDELIAHNLKVVEAHFHNEAPETVDKAIALYGPEISWEGPNRGQHLTDPAKVREAYMGIYSTVHFNKATTLRRFATEDYVFDDQVIDMTVVGDQMPNLPFKPGDRLSMRLVHLFEMKDGQIVREIAYEMSRPYGSDLANDAIPEGAVVEEFPTGPHYGQP</sequence>
<comment type="caution">
    <text evidence="2">The sequence shown here is derived from an EMBL/GenBank/DDBJ whole genome shotgun (WGS) entry which is preliminary data.</text>
</comment>
<feature type="domain" description="SnoaL-like" evidence="1">
    <location>
        <begin position="31"/>
        <end position="142"/>
    </location>
</feature>
<dbReference type="InterPro" id="IPR037401">
    <property type="entry name" value="SnoaL-like"/>
</dbReference>
<dbReference type="Pfam" id="PF12680">
    <property type="entry name" value="SnoaL_2"/>
    <property type="match status" value="1"/>
</dbReference>
<protein>
    <recommendedName>
        <fullName evidence="1">SnoaL-like domain-containing protein</fullName>
    </recommendedName>
</protein>
<name>A0A255GNH0_9ACTN</name>
<organism evidence="2 3">
    <name type="scientific">Enemella evansiae</name>
    <dbReference type="NCBI Taxonomy" id="2016499"/>
    <lineage>
        <taxon>Bacteria</taxon>
        <taxon>Bacillati</taxon>
        <taxon>Actinomycetota</taxon>
        <taxon>Actinomycetes</taxon>
        <taxon>Propionibacteriales</taxon>
        <taxon>Propionibacteriaceae</taxon>
        <taxon>Enemella</taxon>
    </lineage>
</organism>
<accession>A0A255GNH0</accession>
<gene>
    <name evidence="2" type="ORF">CGZ94_00075</name>
</gene>
<accession>A0A4R6LTI5</accession>
<dbReference type="Proteomes" id="UP000215896">
    <property type="component" value="Unassembled WGS sequence"/>
</dbReference>
<dbReference type="OrthoDB" id="8849037at2"/>
<proteinExistence type="predicted"/>
<dbReference type="EMBL" id="NMVO01000001">
    <property type="protein sequence ID" value="OYO17349.1"/>
    <property type="molecule type" value="Genomic_DNA"/>
</dbReference>